<dbReference type="PANTHER" id="PTHR43290">
    <property type="entry name" value="MEVALONATE KINASE"/>
    <property type="match status" value="1"/>
</dbReference>
<keyword evidence="7" id="KW-0547">Nucleotide-binding</keyword>
<dbReference type="UniPathway" id="UPA00057">
    <property type="reaction ID" value="UER00098"/>
</dbReference>
<evidence type="ECO:0000256" key="8">
    <source>
        <dbReference type="ARBA" id="ARBA00022777"/>
    </source>
</evidence>
<keyword evidence="10" id="KW-0460">Magnesium</keyword>
<dbReference type="InterPro" id="IPR006203">
    <property type="entry name" value="GHMP_knse_ATP-bd_CS"/>
</dbReference>
<dbReference type="InterPro" id="IPR006204">
    <property type="entry name" value="GHMP_kinase_N_dom"/>
</dbReference>
<name>Q8L1I2_PARZE</name>
<gene>
    <name evidence="15" type="primary">mvk</name>
</gene>
<comment type="subcellular location">
    <subcellularLocation>
        <location evidence="1">Cytoplasm</location>
    </subcellularLocation>
</comment>
<dbReference type="PROSITE" id="PS00627">
    <property type="entry name" value="GHMP_KINASES_ATP"/>
    <property type="match status" value="1"/>
</dbReference>
<dbReference type="Pfam" id="PF00288">
    <property type="entry name" value="GHMP_kinases_N"/>
    <property type="match status" value="1"/>
</dbReference>
<protein>
    <recommendedName>
        <fullName evidence="3">mevalonate kinase</fullName>
        <ecNumber evidence="3">2.7.1.36</ecNumber>
    </recommendedName>
</protein>
<feature type="region of interest" description="Disordered" evidence="13">
    <location>
        <begin position="358"/>
        <end position="378"/>
    </location>
</feature>
<evidence type="ECO:0000256" key="9">
    <source>
        <dbReference type="ARBA" id="ARBA00022840"/>
    </source>
</evidence>
<dbReference type="GO" id="GO:0005829">
    <property type="term" value="C:cytosol"/>
    <property type="evidence" value="ECO:0007669"/>
    <property type="project" value="TreeGrafter"/>
</dbReference>
<dbReference type="GO" id="GO:0004496">
    <property type="term" value="F:mevalonate kinase activity"/>
    <property type="evidence" value="ECO:0007669"/>
    <property type="project" value="UniProtKB-EC"/>
</dbReference>
<keyword evidence="4" id="KW-0963">Cytoplasm</keyword>
<evidence type="ECO:0000256" key="2">
    <source>
        <dbReference type="ARBA" id="ARBA00006495"/>
    </source>
</evidence>
<accession>Q8L1I2</accession>
<dbReference type="InterPro" id="IPR036554">
    <property type="entry name" value="GHMP_kinase_C_sf"/>
</dbReference>
<evidence type="ECO:0000256" key="5">
    <source>
        <dbReference type="ARBA" id="ARBA00022516"/>
    </source>
</evidence>
<keyword evidence="8 15" id="KW-0418">Kinase</keyword>
<evidence type="ECO:0000256" key="3">
    <source>
        <dbReference type="ARBA" id="ARBA00012103"/>
    </source>
</evidence>
<feature type="domain" description="GHMP kinase N-terminal" evidence="14">
    <location>
        <begin position="135"/>
        <end position="201"/>
    </location>
</feature>
<reference evidence="15" key="1">
    <citation type="journal article" date="2002" name="Gene">
        <title>Genetics of isoprenoid biosynthesis in Paracoccus zeaxanthinifaciens.</title>
        <authorList>
            <person name="Humbelin M."/>
            <person name="Thomas A."/>
            <person name="Lin J."/>
            <person name="Li J."/>
            <person name="Jore J."/>
            <person name="Berry A."/>
        </authorList>
    </citation>
    <scope>NUCLEOTIDE SEQUENCE</scope>
    <source>
        <strain evidence="15">R114</strain>
    </source>
</reference>
<keyword evidence="9" id="KW-0067">ATP-binding</keyword>
<dbReference type="InterPro" id="IPR006205">
    <property type="entry name" value="Mev_gal_kin"/>
</dbReference>
<comment type="pathway">
    <text evidence="12">Isoprenoid biosynthesis; isopentenyl diphosphate biosynthesis via mevalonate pathway; isopentenyl diphosphate from (R)-mevalonate: step 1/3.</text>
</comment>
<dbReference type="Gene3D" id="3.30.230.10">
    <property type="match status" value="1"/>
</dbReference>
<dbReference type="GO" id="GO:0019287">
    <property type="term" value="P:isopentenyl diphosphate biosynthetic process, mevalonate pathway"/>
    <property type="evidence" value="ECO:0007669"/>
    <property type="project" value="UniProtKB-UniPathway"/>
</dbReference>
<evidence type="ECO:0000256" key="4">
    <source>
        <dbReference type="ARBA" id="ARBA00022490"/>
    </source>
</evidence>
<dbReference type="Gene3D" id="3.30.70.890">
    <property type="entry name" value="GHMP kinase, C-terminal domain"/>
    <property type="match status" value="1"/>
</dbReference>
<sequence>MSTGRPEAGAHAPGKLILSGEHSVLYGAPALAMAIARYTEVWFTPLGIGEGIRTTFANLSGGATYSLKLLSGFKSRLDRRFEQFLNGDLKVHKVLTHPDDLAVYALASLLHDKPPGTAAMPGIGAMHHLPRPGELGSRTELPIGAGMGSSAAIVAATTVLFETLLDRPKTPEQRFDRVRFCERLKHGKAGPIDAASVVRGGLVRVGGNGPGSISSFDLPEDHDLVAGRGWYWVLHGRPVSGTGECVSAVAAAHGRDAALWDAFAVCTRALEAALLSGGSPDAAITENQRLLERIGVVPAATQALVAQIEEAGGAAKICGAGSVRGDHGGAVLVRIDDAQAMASVMARHPDLDWAPLRMSRTGAAPGPAPRAQPLPGQG</sequence>
<evidence type="ECO:0000256" key="13">
    <source>
        <dbReference type="SAM" id="MobiDB-lite"/>
    </source>
</evidence>
<dbReference type="InterPro" id="IPR014721">
    <property type="entry name" value="Ribsml_uS5_D2-typ_fold_subgr"/>
</dbReference>
<keyword evidence="5" id="KW-0444">Lipid biosynthesis</keyword>
<evidence type="ECO:0000313" key="15">
    <source>
        <dbReference type="EMBL" id="CAD24421.1"/>
    </source>
</evidence>
<dbReference type="InterPro" id="IPR020568">
    <property type="entry name" value="Ribosomal_Su5_D2-typ_SF"/>
</dbReference>
<proteinExistence type="inferred from homology"/>
<keyword evidence="11" id="KW-0443">Lipid metabolism</keyword>
<dbReference type="PRINTS" id="PR00959">
    <property type="entry name" value="MEVGALKINASE"/>
</dbReference>
<dbReference type="EC" id="2.7.1.36" evidence="3"/>
<dbReference type="SUPFAM" id="SSF54211">
    <property type="entry name" value="Ribosomal protein S5 domain 2-like"/>
    <property type="match status" value="1"/>
</dbReference>
<organism evidence="15">
    <name type="scientific">Paracoccus zeaxanthinifaciens</name>
    <dbReference type="NCBI Taxonomy" id="187400"/>
    <lineage>
        <taxon>Bacteria</taxon>
        <taxon>Pseudomonadati</taxon>
        <taxon>Pseudomonadota</taxon>
        <taxon>Alphaproteobacteria</taxon>
        <taxon>Rhodobacterales</taxon>
        <taxon>Paracoccaceae</taxon>
        <taxon>Paracoccus</taxon>
    </lineage>
</organism>
<evidence type="ECO:0000256" key="11">
    <source>
        <dbReference type="ARBA" id="ARBA00023098"/>
    </source>
</evidence>
<dbReference type="GO" id="GO:0005524">
    <property type="term" value="F:ATP binding"/>
    <property type="evidence" value="ECO:0007669"/>
    <property type="project" value="UniProtKB-KW"/>
</dbReference>
<evidence type="ECO:0000256" key="1">
    <source>
        <dbReference type="ARBA" id="ARBA00004496"/>
    </source>
</evidence>
<evidence type="ECO:0000256" key="10">
    <source>
        <dbReference type="ARBA" id="ARBA00022842"/>
    </source>
</evidence>
<dbReference type="SUPFAM" id="SSF55060">
    <property type="entry name" value="GHMP Kinase, C-terminal domain"/>
    <property type="match status" value="1"/>
</dbReference>
<evidence type="ECO:0000256" key="12">
    <source>
        <dbReference type="ARBA" id="ARBA00029438"/>
    </source>
</evidence>
<evidence type="ECO:0000256" key="7">
    <source>
        <dbReference type="ARBA" id="ARBA00022741"/>
    </source>
</evidence>
<comment type="similarity">
    <text evidence="2">Belongs to the GHMP kinase family. Mevalonate kinase subfamily.</text>
</comment>
<keyword evidence="6 15" id="KW-0808">Transferase</keyword>
<evidence type="ECO:0000256" key="6">
    <source>
        <dbReference type="ARBA" id="ARBA00022679"/>
    </source>
</evidence>
<dbReference type="PANTHER" id="PTHR43290:SF2">
    <property type="entry name" value="MEVALONATE KINASE"/>
    <property type="match status" value="1"/>
</dbReference>
<dbReference type="AlphaFoldDB" id="Q8L1I2"/>
<evidence type="ECO:0000259" key="14">
    <source>
        <dbReference type="Pfam" id="PF00288"/>
    </source>
</evidence>
<dbReference type="EMBL" id="AJ431696">
    <property type="protein sequence ID" value="CAD24421.1"/>
    <property type="molecule type" value="Genomic_DNA"/>
</dbReference>